<dbReference type="InterPro" id="IPR036388">
    <property type="entry name" value="WH-like_DNA-bd_sf"/>
</dbReference>
<dbReference type="Proteomes" id="UP000515307">
    <property type="component" value="Chromosome"/>
</dbReference>
<gene>
    <name evidence="8" type="ORF">F0344_01690</name>
</gene>
<evidence type="ECO:0000256" key="4">
    <source>
        <dbReference type="ARBA" id="ARBA00023163"/>
    </source>
</evidence>
<dbReference type="GO" id="GO:0016987">
    <property type="term" value="F:sigma factor activity"/>
    <property type="evidence" value="ECO:0007669"/>
    <property type="project" value="UniProtKB-KW"/>
</dbReference>
<proteinExistence type="inferred from homology"/>
<comment type="similarity">
    <text evidence="1">Belongs to the sigma-70 factor family. ECF subfamily.</text>
</comment>
<dbReference type="Pfam" id="PF08281">
    <property type="entry name" value="Sigma70_r4_2"/>
    <property type="match status" value="1"/>
</dbReference>
<accession>A0A7G7BDT1</accession>
<name>A0A7G7BDT1_9ACTN</name>
<feature type="region of interest" description="Disordered" evidence="6">
    <location>
        <begin position="428"/>
        <end position="447"/>
    </location>
</feature>
<keyword evidence="3" id="KW-0731">Sigma factor</keyword>
<keyword evidence="4" id="KW-0804">Transcription</keyword>
<organism evidence="8 9">
    <name type="scientific">Streptomyces finlayi</name>
    <dbReference type="NCBI Taxonomy" id="67296"/>
    <lineage>
        <taxon>Bacteria</taxon>
        <taxon>Bacillati</taxon>
        <taxon>Actinomycetota</taxon>
        <taxon>Actinomycetes</taxon>
        <taxon>Kitasatosporales</taxon>
        <taxon>Streptomycetaceae</taxon>
        <taxon>Streptomyces</taxon>
    </lineage>
</organism>
<dbReference type="Gene3D" id="1.10.10.10">
    <property type="entry name" value="Winged helix-like DNA-binding domain superfamily/Winged helix DNA-binding domain"/>
    <property type="match status" value="1"/>
</dbReference>
<dbReference type="EMBL" id="CP045702">
    <property type="protein sequence ID" value="QNE73496.1"/>
    <property type="molecule type" value="Genomic_DNA"/>
</dbReference>
<evidence type="ECO:0000256" key="5">
    <source>
        <dbReference type="SAM" id="Coils"/>
    </source>
</evidence>
<dbReference type="AlphaFoldDB" id="A0A7G7BDT1"/>
<reference evidence="9" key="1">
    <citation type="submission" date="2019-10" db="EMBL/GenBank/DDBJ databases">
        <title>Antimicrobial potential of Antarctic Bacteria.</title>
        <authorList>
            <person name="Benaud N."/>
            <person name="Edwards R.J."/>
            <person name="Ferrari B.C."/>
        </authorList>
    </citation>
    <scope>NUCLEOTIDE SEQUENCE [LARGE SCALE GENOMIC DNA]</scope>
    <source>
        <strain evidence="9">NBSH44</strain>
    </source>
</reference>
<dbReference type="GO" id="GO:0003677">
    <property type="term" value="F:DNA binding"/>
    <property type="evidence" value="ECO:0007669"/>
    <property type="project" value="InterPro"/>
</dbReference>
<keyword evidence="2" id="KW-0805">Transcription regulation</keyword>
<evidence type="ECO:0000313" key="8">
    <source>
        <dbReference type="EMBL" id="QNE73496.1"/>
    </source>
</evidence>
<dbReference type="InterPro" id="IPR013249">
    <property type="entry name" value="RNA_pol_sigma70_r4_t2"/>
</dbReference>
<evidence type="ECO:0000256" key="3">
    <source>
        <dbReference type="ARBA" id="ARBA00023082"/>
    </source>
</evidence>
<sequence length="447" mass="49035">MARSCAVRPLIDIGQSLRVASGARRRGGAGRTFRISRMLVSRLRSGVRCALRARRVRTGDPAGFTRTGVSTAVIGEVGHGARVPCQPCRMNDFSAEDPVPCVTGGRRHRHRSGEEAQSCCGSTGRSRTGRHVRIPLVAREVRRSSARIRAATRSCRSLIRRALSTWLIRVGRVRNARASRQEVHVKLLPLRSEQHGHVESAHRAARRAEISRSAAPGRPEEAFDALYAHAAHGLVHQAFLLTGHRTLAFESVEHAFRHAWEHWPEYARDPEPLIRVRAEAHEYALSPWHRFRRASRRPGAPMADVVHQALLALTPLHRRVLLLCDGLGLSVEQAAAETAASEPAARNRLCNARTNLEKQLRRAEDRGDLAQRLSVLALESSAATIPLVHSVRTGSDERLRLLTRVVFGMTAALIGVVACTATVSSTHGEPFNPGGSVVGDIRTHGGR</sequence>
<evidence type="ECO:0000256" key="6">
    <source>
        <dbReference type="SAM" id="MobiDB-lite"/>
    </source>
</evidence>
<dbReference type="SUPFAM" id="SSF88659">
    <property type="entry name" value="Sigma3 and sigma4 domains of RNA polymerase sigma factors"/>
    <property type="match status" value="1"/>
</dbReference>
<feature type="domain" description="RNA polymerase sigma factor 70 region 4 type 2" evidence="7">
    <location>
        <begin position="306"/>
        <end position="356"/>
    </location>
</feature>
<dbReference type="InterPro" id="IPR013324">
    <property type="entry name" value="RNA_pol_sigma_r3/r4-like"/>
</dbReference>
<evidence type="ECO:0000313" key="9">
    <source>
        <dbReference type="Proteomes" id="UP000515307"/>
    </source>
</evidence>
<evidence type="ECO:0000259" key="7">
    <source>
        <dbReference type="Pfam" id="PF08281"/>
    </source>
</evidence>
<feature type="coiled-coil region" evidence="5">
    <location>
        <begin position="346"/>
        <end position="373"/>
    </location>
</feature>
<evidence type="ECO:0000256" key="1">
    <source>
        <dbReference type="ARBA" id="ARBA00010641"/>
    </source>
</evidence>
<evidence type="ECO:0000256" key="2">
    <source>
        <dbReference type="ARBA" id="ARBA00023015"/>
    </source>
</evidence>
<keyword evidence="5" id="KW-0175">Coiled coil</keyword>
<dbReference type="KEGG" id="sfiy:F0344_01690"/>
<keyword evidence="9" id="KW-1185">Reference proteome</keyword>
<protein>
    <recommendedName>
        <fullName evidence="7">RNA polymerase sigma factor 70 region 4 type 2 domain-containing protein</fullName>
    </recommendedName>
</protein>
<dbReference type="GO" id="GO:0006352">
    <property type="term" value="P:DNA-templated transcription initiation"/>
    <property type="evidence" value="ECO:0007669"/>
    <property type="project" value="InterPro"/>
</dbReference>